<dbReference type="AlphaFoldDB" id="A0A2W5DFZ5"/>
<keyword evidence="5 6" id="KW-0472">Membrane</keyword>
<dbReference type="Proteomes" id="UP000249633">
    <property type="component" value="Unassembled WGS sequence"/>
</dbReference>
<dbReference type="GO" id="GO:0005886">
    <property type="term" value="C:plasma membrane"/>
    <property type="evidence" value="ECO:0007669"/>
    <property type="project" value="UniProtKB-SubCell"/>
</dbReference>
<keyword evidence="4 6" id="KW-1133">Transmembrane helix</keyword>
<name>A0A2W5DFZ5_9BURK</name>
<feature type="transmembrane region" description="Helical" evidence="6">
    <location>
        <begin position="91"/>
        <end position="113"/>
    </location>
</feature>
<dbReference type="GO" id="GO:0022857">
    <property type="term" value="F:transmembrane transporter activity"/>
    <property type="evidence" value="ECO:0007669"/>
    <property type="project" value="InterPro"/>
</dbReference>
<dbReference type="PANTHER" id="PTHR43370:SF1">
    <property type="entry name" value="GUANOSINE ABC TRANSPORTER PERMEASE PROTEIN NUPQ"/>
    <property type="match status" value="1"/>
</dbReference>
<feature type="transmembrane region" description="Helical" evidence="6">
    <location>
        <begin position="293"/>
        <end position="316"/>
    </location>
</feature>
<dbReference type="Pfam" id="PF02653">
    <property type="entry name" value="BPD_transp_2"/>
    <property type="match status" value="1"/>
</dbReference>
<evidence type="ECO:0000256" key="3">
    <source>
        <dbReference type="ARBA" id="ARBA00022692"/>
    </source>
</evidence>
<dbReference type="InterPro" id="IPR001851">
    <property type="entry name" value="ABC_transp_permease"/>
</dbReference>
<proteinExistence type="predicted"/>
<feature type="transmembrane region" description="Helical" evidence="6">
    <location>
        <begin position="46"/>
        <end position="79"/>
    </location>
</feature>
<comment type="caution">
    <text evidence="7">The sequence shown here is derived from an EMBL/GenBank/DDBJ whole genome shotgun (WGS) entry which is preliminary data.</text>
</comment>
<reference evidence="7 8" key="1">
    <citation type="submission" date="2017-08" db="EMBL/GenBank/DDBJ databases">
        <title>Infants hospitalized years apart are colonized by the same room-sourced microbial strains.</title>
        <authorList>
            <person name="Brooks B."/>
            <person name="Olm M.R."/>
            <person name="Firek B.A."/>
            <person name="Baker R."/>
            <person name="Thomas B.C."/>
            <person name="Morowitz M.J."/>
            <person name="Banfield J.F."/>
        </authorList>
    </citation>
    <scope>NUCLEOTIDE SEQUENCE [LARGE SCALE GENOMIC DNA]</scope>
    <source>
        <strain evidence="7">S2_012_000_R2_81</strain>
    </source>
</reference>
<evidence type="ECO:0000256" key="6">
    <source>
        <dbReference type="SAM" id="Phobius"/>
    </source>
</evidence>
<gene>
    <name evidence="7" type="ORF">DI603_16440</name>
</gene>
<keyword evidence="2" id="KW-1003">Cell membrane</keyword>
<evidence type="ECO:0000256" key="4">
    <source>
        <dbReference type="ARBA" id="ARBA00022989"/>
    </source>
</evidence>
<evidence type="ECO:0000256" key="5">
    <source>
        <dbReference type="ARBA" id="ARBA00023136"/>
    </source>
</evidence>
<evidence type="ECO:0000313" key="7">
    <source>
        <dbReference type="EMBL" id="PZP29648.1"/>
    </source>
</evidence>
<feature type="transmembrane region" description="Helical" evidence="6">
    <location>
        <begin position="259"/>
        <end position="281"/>
    </location>
</feature>
<keyword evidence="3 6" id="KW-0812">Transmembrane</keyword>
<dbReference type="EMBL" id="QFOD01000017">
    <property type="protein sequence ID" value="PZP29648.1"/>
    <property type="molecule type" value="Genomic_DNA"/>
</dbReference>
<evidence type="ECO:0000256" key="1">
    <source>
        <dbReference type="ARBA" id="ARBA00004651"/>
    </source>
</evidence>
<protein>
    <submittedName>
        <fullName evidence="7">Sugar ABC transporter permease</fullName>
    </submittedName>
</protein>
<feature type="transmembrane region" description="Helical" evidence="6">
    <location>
        <begin position="152"/>
        <end position="173"/>
    </location>
</feature>
<dbReference type="PANTHER" id="PTHR43370">
    <property type="entry name" value="SUGAR ABC TRANSPORTER INTEGRAL MEMBRANE PROTEIN-RELATED"/>
    <property type="match status" value="1"/>
</dbReference>
<evidence type="ECO:0000313" key="8">
    <source>
        <dbReference type="Proteomes" id="UP000249633"/>
    </source>
</evidence>
<accession>A0A2W5DFZ5</accession>
<dbReference type="CDD" id="cd06580">
    <property type="entry name" value="TM_PBP1_transp_TpRbsC_like"/>
    <property type="match status" value="1"/>
</dbReference>
<evidence type="ECO:0000256" key="2">
    <source>
        <dbReference type="ARBA" id="ARBA00022475"/>
    </source>
</evidence>
<sequence length="324" mass="33372">MDEVLIASVLASTLRVSAPLLLCAMAGVLSERAGVVDLGLEGKMLFAAFAAAAAAATTHSTAVGLVAAIAVACAVALVHGFACVSNRGDQVVSGVAINMIAAGLTVVLGIAWFQQGGQTPPIDADVRLTGLVPRFAEPEAGHWFASVLGHGLLSHNALVYVAFLMVAVVWFFLERTRPGLRLRAVGENPAMVEAAGMSVKALRYQALLMNGVLCGLAGAYLTLAQNASFSPNMTAGRGYIALAAMIFGKWKPLPTLGACLLFGFLDAVAIRLQGVALPAALGGGEVPVQLIQALPYILTVVLLAGFIGSAVAPKALGRPYVKER</sequence>
<comment type="subcellular location">
    <subcellularLocation>
        <location evidence="1">Cell membrane</location>
        <topology evidence="1">Multi-pass membrane protein</topology>
    </subcellularLocation>
</comment>
<organism evidence="7 8">
    <name type="scientific">Roseateles depolymerans</name>
    <dbReference type="NCBI Taxonomy" id="76731"/>
    <lineage>
        <taxon>Bacteria</taxon>
        <taxon>Pseudomonadati</taxon>
        <taxon>Pseudomonadota</taxon>
        <taxon>Betaproteobacteria</taxon>
        <taxon>Burkholderiales</taxon>
        <taxon>Sphaerotilaceae</taxon>
        <taxon>Roseateles</taxon>
    </lineage>
</organism>